<dbReference type="EMBL" id="LUKF01000016">
    <property type="protein sequence ID" value="KYG61922.1"/>
    <property type="molecule type" value="Genomic_DNA"/>
</dbReference>
<organism evidence="2 3">
    <name type="scientific">Bdellovibrio bacteriovorus</name>
    <dbReference type="NCBI Taxonomy" id="959"/>
    <lineage>
        <taxon>Bacteria</taxon>
        <taxon>Pseudomonadati</taxon>
        <taxon>Bdellovibrionota</taxon>
        <taxon>Bdellovibrionia</taxon>
        <taxon>Bdellovibrionales</taxon>
        <taxon>Pseudobdellovibrionaceae</taxon>
        <taxon>Bdellovibrio</taxon>
    </lineage>
</organism>
<feature type="signal peptide" evidence="1">
    <location>
        <begin position="1"/>
        <end position="22"/>
    </location>
</feature>
<proteinExistence type="predicted"/>
<sequence>MKWWAQVAVGFSLVLATSSALAWHQVAQTTVFADHSPFQQIMLRPIPGKPTTTHLRLQILNPSGARLQRVELISDRGLFPLFALQGDYRYGMERLTAHPAAQGRTLRLELQSLRRGEPVTVSVWAH</sequence>
<dbReference type="AlphaFoldDB" id="A0A150WG02"/>
<evidence type="ECO:0000313" key="2">
    <source>
        <dbReference type="EMBL" id="KYG61922.1"/>
    </source>
</evidence>
<keyword evidence="1" id="KW-0732">Signal</keyword>
<name>A0A150WG02_BDEBC</name>
<dbReference type="Proteomes" id="UP000075391">
    <property type="component" value="Unassembled WGS sequence"/>
</dbReference>
<dbReference type="RefSeq" id="WP_063244067.1">
    <property type="nucleotide sequence ID" value="NZ_LUKF01000016.1"/>
</dbReference>
<dbReference type="OrthoDB" id="5294625at2"/>
<evidence type="ECO:0000256" key="1">
    <source>
        <dbReference type="SAM" id="SignalP"/>
    </source>
</evidence>
<protein>
    <submittedName>
        <fullName evidence="2">Uncharacterized protein</fullName>
    </submittedName>
</protein>
<gene>
    <name evidence="2" type="ORF">AZI85_06845</name>
</gene>
<feature type="chain" id="PRO_5007572462" evidence="1">
    <location>
        <begin position="23"/>
        <end position="126"/>
    </location>
</feature>
<comment type="caution">
    <text evidence="2">The sequence shown here is derived from an EMBL/GenBank/DDBJ whole genome shotgun (WGS) entry which is preliminary data.</text>
</comment>
<evidence type="ECO:0000313" key="3">
    <source>
        <dbReference type="Proteomes" id="UP000075391"/>
    </source>
</evidence>
<accession>A0A150WG02</accession>
<reference evidence="2 3" key="1">
    <citation type="submission" date="2016-03" db="EMBL/GenBank/DDBJ databases">
        <authorList>
            <person name="Ploux O."/>
        </authorList>
    </citation>
    <scope>NUCLEOTIDE SEQUENCE [LARGE SCALE GENOMIC DNA]</scope>
    <source>
        <strain evidence="2 3">BER2</strain>
    </source>
</reference>